<dbReference type="RefSeq" id="WP_185176630.1">
    <property type="nucleotide sequence ID" value="NZ_CP059404.1"/>
</dbReference>
<dbReference type="NCBIfam" id="TIGR01725">
    <property type="entry name" value="phge_HK97_gp10"/>
    <property type="match status" value="1"/>
</dbReference>
<evidence type="ECO:0000313" key="1">
    <source>
        <dbReference type="EMBL" id="QNE90257.1"/>
    </source>
</evidence>
<accession>A0A7G7CRP1</accession>
<protein>
    <submittedName>
        <fullName evidence="1">HK97 gp10 family phage protein</fullName>
    </submittedName>
</protein>
<proteinExistence type="predicted"/>
<dbReference type="Proteomes" id="UP000515743">
    <property type="component" value="Chromosome"/>
</dbReference>
<organism evidence="1 2">
    <name type="scientific">Corynebacterium incognita</name>
    <dbReference type="NCBI Taxonomy" id="2754725"/>
    <lineage>
        <taxon>Bacteria</taxon>
        <taxon>Bacillati</taxon>
        <taxon>Actinomycetota</taxon>
        <taxon>Actinomycetes</taxon>
        <taxon>Mycobacteriales</taxon>
        <taxon>Corynebacteriaceae</taxon>
        <taxon>Corynebacterium</taxon>
    </lineage>
</organism>
<evidence type="ECO:0000313" key="2">
    <source>
        <dbReference type="Proteomes" id="UP000515743"/>
    </source>
</evidence>
<dbReference type="Pfam" id="PF04883">
    <property type="entry name" value="HK97-gp10_like"/>
    <property type="match status" value="1"/>
</dbReference>
<reference evidence="1 2" key="1">
    <citation type="submission" date="2020-07" db="EMBL/GenBank/DDBJ databases">
        <title>Complete genome and description of Corynebacterium incognita strain Marseille-Q3630 sp. nov.</title>
        <authorList>
            <person name="Boxberger M."/>
        </authorList>
    </citation>
    <scope>NUCLEOTIDE SEQUENCE [LARGE SCALE GENOMIC DNA]</scope>
    <source>
        <strain evidence="1 2">Marseille-Q3630</strain>
    </source>
</reference>
<dbReference type="EMBL" id="CP059404">
    <property type="protein sequence ID" value="QNE90257.1"/>
    <property type="molecule type" value="Genomic_DNA"/>
</dbReference>
<sequence>MADLDWRGQRVIRNIEKAAEMAARAGAELVLDEARQRAPVETGTLRGDSKVTVDGTQAAVAFGLGPSKAYARRQHEEVGWQHQDGQAKYLETALLDKQGDVKRLIADEMRKAL</sequence>
<gene>
    <name evidence="1" type="ORF">H0194_04570</name>
</gene>
<dbReference type="KEGG" id="cik:H0194_04570"/>
<dbReference type="AlphaFoldDB" id="A0A7G7CRP1"/>
<name>A0A7G7CRP1_9CORY</name>
<keyword evidence="2" id="KW-1185">Reference proteome</keyword>
<dbReference type="InterPro" id="IPR010064">
    <property type="entry name" value="HK97-gp10_tail"/>
</dbReference>